<reference evidence="2" key="1">
    <citation type="submission" date="2018-05" db="EMBL/GenBank/DDBJ databases">
        <authorList>
            <person name="Lanie J.A."/>
            <person name="Ng W.-L."/>
            <person name="Kazmierczak K.M."/>
            <person name="Andrzejewski T.M."/>
            <person name="Davidsen T.M."/>
            <person name="Wayne K.J."/>
            <person name="Tettelin H."/>
            <person name="Glass J.I."/>
            <person name="Rusch D."/>
            <person name="Podicherti R."/>
            <person name="Tsui H.-C.T."/>
            <person name="Winkler M.E."/>
        </authorList>
    </citation>
    <scope>NUCLEOTIDE SEQUENCE</scope>
</reference>
<protein>
    <recommendedName>
        <fullName evidence="1">Glutaredoxin domain-containing protein</fullName>
    </recommendedName>
</protein>
<dbReference type="Pfam" id="PF00462">
    <property type="entry name" value="Glutaredoxin"/>
    <property type="match status" value="1"/>
</dbReference>
<organism evidence="2">
    <name type="scientific">marine metagenome</name>
    <dbReference type="NCBI Taxonomy" id="408172"/>
    <lineage>
        <taxon>unclassified sequences</taxon>
        <taxon>metagenomes</taxon>
        <taxon>ecological metagenomes</taxon>
    </lineage>
</organism>
<feature type="domain" description="Glutaredoxin" evidence="1">
    <location>
        <begin position="5"/>
        <end position="62"/>
    </location>
</feature>
<dbReference type="PROSITE" id="PS51354">
    <property type="entry name" value="GLUTAREDOXIN_2"/>
    <property type="match status" value="1"/>
</dbReference>
<evidence type="ECO:0000259" key="1">
    <source>
        <dbReference type="Pfam" id="PF00462"/>
    </source>
</evidence>
<dbReference type="NCBIfam" id="NF041211">
    <property type="entry name" value="gluta_UXX_star_2"/>
    <property type="match status" value="1"/>
</dbReference>
<dbReference type="SUPFAM" id="SSF52833">
    <property type="entry name" value="Thioredoxin-like"/>
    <property type="match status" value="1"/>
</dbReference>
<accession>A0A381WWV7</accession>
<sequence>MSETIVLYTSPDCTYSDALKEELIDLAIDFEEINLALNPELWEKVEELTGGERITPVMVTGDNVEVGFHGVG</sequence>
<dbReference type="InterPro" id="IPR002109">
    <property type="entry name" value="Glutaredoxin"/>
</dbReference>
<dbReference type="AlphaFoldDB" id="A0A381WWV7"/>
<dbReference type="Gene3D" id="3.40.30.10">
    <property type="entry name" value="Glutaredoxin"/>
    <property type="match status" value="1"/>
</dbReference>
<dbReference type="EMBL" id="UINC01013158">
    <property type="protein sequence ID" value="SVA57026.1"/>
    <property type="molecule type" value="Genomic_DNA"/>
</dbReference>
<name>A0A381WWV7_9ZZZZ</name>
<proteinExistence type="predicted"/>
<gene>
    <name evidence="2" type="ORF">METZ01_LOCUS109880</name>
</gene>
<dbReference type="NCBIfam" id="NF041212">
    <property type="entry name" value="Uxx_star"/>
    <property type="match status" value="1"/>
</dbReference>
<dbReference type="InterPro" id="IPR036249">
    <property type="entry name" value="Thioredoxin-like_sf"/>
</dbReference>
<dbReference type="CDD" id="cd02976">
    <property type="entry name" value="NrdH"/>
    <property type="match status" value="1"/>
</dbReference>
<evidence type="ECO:0000313" key="2">
    <source>
        <dbReference type="EMBL" id="SVA57026.1"/>
    </source>
</evidence>